<evidence type="ECO:0000256" key="4">
    <source>
        <dbReference type="ARBA" id="ARBA00022679"/>
    </source>
</evidence>
<keyword evidence="4" id="KW-0808">Transferase</keyword>
<accession>A0ABQ6M2A3</accession>
<dbReference type="InterPro" id="IPR003808">
    <property type="entry name" value="Fe-S_metab-assoc_dom"/>
</dbReference>
<evidence type="ECO:0000313" key="10">
    <source>
        <dbReference type="Proteomes" id="UP001224392"/>
    </source>
</evidence>
<comment type="cofactor">
    <cofactor evidence="1">
        <name>pyridoxal 5'-phosphate</name>
        <dbReference type="ChEBI" id="CHEBI:597326"/>
    </cofactor>
</comment>
<dbReference type="InterPro" id="IPR020578">
    <property type="entry name" value="Aminotrans_V_PyrdxlP_BS"/>
</dbReference>
<dbReference type="PANTHER" id="PTHR43586:SF8">
    <property type="entry name" value="CYSTEINE DESULFURASE 1, CHLOROPLASTIC"/>
    <property type="match status" value="1"/>
</dbReference>
<dbReference type="InterPro" id="IPR000192">
    <property type="entry name" value="Aminotrans_V_dom"/>
</dbReference>
<dbReference type="Gene3D" id="3.90.1010.10">
    <property type="match status" value="1"/>
</dbReference>
<comment type="catalytic activity">
    <reaction evidence="6">
        <text>(sulfur carrier)-H + L-cysteine = (sulfur carrier)-SH + L-alanine</text>
        <dbReference type="Rhea" id="RHEA:43892"/>
        <dbReference type="Rhea" id="RHEA-COMP:14737"/>
        <dbReference type="Rhea" id="RHEA-COMP:14739"/>
        <dbReference type="ChEBI" id="CHEBI:29917"/>
        <dbReference type="ChEBI" id="CHEBI:35235"/>
        <dbReference type="ChEBI" id="CHEBI:57972"/>
        <dbReference type="ChEBI" id="CHEBI:64428"/>
        <dbReference type="EC" id="2.8.1.7"/>
    </reaction>
</comment>
<comment type="similarity">
    <text evidence="2">Belongs to the class-V pyridoxal-phosphate-dependent aminotransferase family. Csd subfamily.</text>
</comment>
<evidence type="ECO:0000256" key="3">
    <source>
        <dbReference type="ARBA" id="ARBA00012239"/>
    </source>
</evidence>
<feature type="domain" description="Fe-S metabolism associated" evidence="8">
    <location>
        <begin position="434"/>
        <end position="549"/>
    </location>
</feature>
<dbReference type="Pfam" id="PF00266">
    <property type="entry name" value="Aminotran_5"/>
    <property type="match status" value="1"/>
</dbReference>
<dbReference type="RefSeq" id="WP_285765088.1">
    <property type="nucleotide sequence ID" value="NZ_BSYJ01000006.1"/>
</dbReference>
<dbReference type="CDD" id="cd06453">
    <property type="entry name" value="SufS_like"/>
    <property type="match status" value="1"/>
</dbReference>
<evidence type="ECO:0000313" key="9">
    <source>
        <dbReference type="EMBL" id="GMG88479.1"/>
    </source>
</evidence>
<evidence type="ECO:0000256" key="6">
    <source>
        <dbReference type="ARBA" id="ARBA00050776"/>
    </source>
</evidence>
<dbReference type="Gene3D" id="3.90.1150.10">
    <property type="entry name" value="Aspartate Aminotransferase, domain 1"/>
    <property type="match status" value="1"/>
</dbReference>
<dbReference type="InterPro" id="IPR015422">
    <property type="entry name" value="PyrdxlP-dep_Trfase_small"/>
</dbReference>
<sequence length="552" mass="60146">MFDATVFKEQFPLFKQPENRALVYLDNAATTQKPAVVIDAVADFYRTSNANAHRSSHRLARAATAVIEGARARARNFLGTSSAREIVFCRGATEALNLLASSLCQSLQAGDEIVLTAVEHHANLVPWQMMAARYGLVLRFVPGALGIPDFSCIDEVISDRTRVVSVTGASNALGLRSDLAAVRNAISGKEIVFVVDGAQLAAHDDIDVQALGCDFLACSAHKFYGPSGIGLLYGKLERLETLPPWQGGGEMIRSAGLYDADYAGPPHRFEPGTSSLAAIAGLGVAFTFLAQVDRQAMREHEQKLVEQMHKGLGQIEGVRLLTVPQNNLGIATFTPAGDWSAADLCLWLDQRDIAVRAGHHCAQPLHTLASVQTSVRASVAGYNSAQDIERFVAAVAEFVAEQEAAIPPNRAGTTIADSAIAVGPEDSIEELSVETLERARGWQARYRELMQWSKAISPKPWLRTPENLVRGCESDAWLQVSEAPDGKQVYVDSDSRVVKGLAALLLVLMRDYRQEPEMREKILQRFTDLGFERHLSESRSNGFRALLERALG</sequence>
<dbReference type="PROSITE" id="PS00595">
    <property type="entry name" value="AA_TRANSFER_CLASS_5"/>
    <property type="match status" value="1"/>
</dbReference>
<proteinExistence type="inferred from homology"/>
<feature type="domain" description="Aminotransferase class V" evidence="7">
    <location>
        <begin position="23"/>
        <end position="391"/>
    </location>
</feature>
<gene>
    <name evidence="9" type="ORF">MNKW57_28000</name>
</gene>
<dbReference type="InterPro" id="IPR010970">
    <property type="entry name" value="Cys_dSase_SufS"/>
</dbReference>
<dbReference type="InterPro" id="IPR015421">
    <property type="entry name" value="PyrdxlP-dep_Trfase_major"/>
</dbReference>
<dbReference type="SUPFAM" id="SSF82649">
    <property type="entry name" value="SufE/NifU"/>
    <property type="match status" value="1"/>
</dbReference>
<dbReference type="SUPFAM" id="SSF53383">
    <property type="entry name" value="PLP-dependent transferases"/>
    <property type="match status" value="1"/>
</dbReference>
<name>A0ABQ6M2A3_9GAMM</name>
<dbReference type="Proteomes" id="UP001224392">
    <property type="component" value="Unassembled WGS sequence"/>
</dbReference>
<evidence type="ECO:0000259" key="8">
    <source>
        <dbReference type="Pfam" id="PF02657"/>
    </source>
</evidence>
<protein>
    <recommendedName>
        <fullName evidence="3">cysteine desulfurase</fullName>
        <ecNumber evidence="3">2.8.1.7</ecNumber>
    </recommendedName>
</protein>
<comment type="caution">
    <text evidence="9">The sequence shown here is derived from an EMBL/GenBank/DDBJ whole genome shotgun (WGS) entry which is preliminary data.</text>
</comment>
<dbReference type="EMBL" id="BSYJ01000006">
    <property type="protein sequence ID" value="GMG88479.1"/>
    <property type="molecule type" value="Genomic_DNA"/>
</dbReference>
<dbReference type="PANTHER" id="PTHR43586">
    <property type="entry name" value="CYSTEINE DESULFURASE"/>
    <property type="match status" value="1"/>
</dbReference>
<dbReference type="EC" id="2.8.1.7" evidence="3"/>
<organism evidence="9 10">
    <name type="scientific">Biformimicrobium ophioploci</name>
    <dbReference type="NCBI Taxonomy" id="3036711"/>
    <lineage>
        <taxon>Bacteria</taxon>
        <taxon>Pseudomonadati</taxon>
        <taxon>Pseudomonadota</taxon>
        <taxon>Gammaproteobacteria</taxon>
        <taxon>Cellvibrionales</taxon>
        <taxon>Microbulbiferaceae</taxon>
        <taxon>Biformimicrobium</taxon>
    </lineage>
</organism>
<reference evidence="9 10" key="1">
    <citation type="submission" date="2023-04" db="EMBL/GenBank/DDBJ databases">
        <title>Marinobulbifer ophiurae gen. nov., sp. Nov., isolate from tissue of brittle star Ophioplocus japonicus.</title>
        <authorList>
            <person name="Kawano K."/>
            <person name="Sawayama S."/>
            <person name="Nakagawa S."/>
        </authorList>
    </citation>
    <scope>NUCLEOTIDE SEQUENCE [LARGE SCALE GENOMIC DNA]</scope>
    <source>
        <strain evidence="9 10">NKW57</strain>
    </source>
</reference>
<keyword evidence="5" id="KW-0663">Pyridoxal phosphate</keyword>
<evidence type="ECO:0000256" key="5">
    <source>
        <dbReference type="ARBA" id="ARBA00022898"/>
    </source>
</evidence>
<keyword evidence="10" id="KW-1185">Reference proteome</keyword>
<dbReference type="InterPro" id="IPR015424">
    <property type="entry name" value="PyrdxlP-dep_Trfase"/>
</dbReference>
<evidence type="ECO:0000256" key="2">
    <source>
        <dbReference type="ARBA" id="ARBA00010447"/>
    </source>
</evidence>
<dbReference type="Pfam" id="PF02657">
    <property type="entry name" value="SufE"/>
    <property type="match status" value="1"/>
</dbReference>
<evidence type="ECO:0000259" key="7">
    <source>
        <dbReference type="Pfam" id="PF00266"/>
    </source>
</evidence>
<dbReference type="Gene3D" id="3.40.640.10">
    <property type="entry name" value="Type I PLP-dependent aspartate aminotransferase-like (Major domain)"/>
    <property type="match status" value="1"/>
</dbReference>
<evidence type="ECO:0000256" key="1">
    <source>
        <dbReference type="ARBA" id="ARBA00001933"/>
    </source>
</evidence>